<dbReference type="InterPro" id="IPR002591">
    <property type="entry name" value="Phosphodiest/P_Trfase"/>
</dbReference>
<dbReference type="PANTHER" id="PTHR10151">
    <property type="entry name" value="ECTONUCLEOTIDE PYROPHOSPHATASE/PHOSPHODIESTERASE"/>
    <property type="match status" value="1"/>
</dbReference>
<dbReference type="RefSeq" id="WP_289232714.1">
    <property type="nucleotide sequence ID" value="NZ_AP027735.1"/>
</dbReference>
<dbReference type="SUPFAM" id="SSF53649">
    <property type="entry name" value="Alkaline phosphatase-like"/>
    <property type="match status" value="1"/>
</dbReference>
<dbReference type="Gene3D" id="3.40.720.10">
    <property type="entry name" value="Alkaline Phosphatase, subunit A"/>
    <property type="match status" value="1"/>
</dbReference>
<keyword evidence="3" id="KW-1185">Reference proteome</keyword>
<evidence type="ECO:0008006" key="4">
    <source>
        <dbReference type="Google" id="ProtNLM"/>
    </source>
</evidence>
<evidence type="ECO:0000256" key="1">
    <source>
        <dbReference type="SAM" id="MobiDB-lite"/>
    </source>
</evidence>
<feature type="compositionally biased region" description="Low complexity" evidence="1">
    <location>
        <begin position="300"/>
        <end position="312"/>
    </location>
</feature>
<dbReference type="PANTHER" id="PTHR10151:SF120">
    <property type="entry name" value="BIS(5'-ADENOSYL)-TRIPHOSPHATASE"/>
    <property type="match status" value="1"/>
</dbReference>
<sequence length="356" mass="36979">MTDAPTPLLPRYDSGGLAGVLPRVVGSLGVRPKGAAADVLAAAGAAPLPPARRAVVVLVDGLGLSLLEQRRGHAPFLRSLLGEATPLTAGFPATTATSMGSFGTGLPPGAHGLTGYQVRDPDTGRLFNELSWEDGPRPERWQPDDTWLQRATRGGVATTMVGPAYFDGSGLTRAALRGATFAAADDLPERVDAALAAVRADRRALVYVYWGEVDRVGHELGVASPAWGAELERVDAELRRLHGSLPPDCSLTVVADHGMVDVPLDARVDVAHDLELAAGVEVVGETRAPPSCTASPEPPTTYATPGPPGSATWRGCAPASRPWPTGGSVRWPSGCCRASARCWSPSTPRTPSSTAG</sequence>
<accession>A0ABN6YJY4</accession>
<gene>
    <name evidence="2" type="ORF">GCM10025872_14660</name>
</gene>
<organism evidence="2 3">
    <name type="scientific">Barrientosiimonas endolithica</name>
    <dbReference type="NCBI Taxonomy" id="1535208"/>
    <lineage>
        <taxon>Bacteria</taxon>
        <taxon>Bacillati</taxon>
        <taxon>Actinomycetota</taxon>
        <taxon>Actinomycetes</taxon>
        <taxon>Micrococcales</taxon>
        <taxon>Dermacoccaceae</taxon>
        <taxon>Barrientosiimonas</taxon>
    </lineage>
</organism>
<name>A0ABN6YJY4_9MICO</name>
<dbReference type="InterPro" id="IPR017850">
    <property type="entry name" value="Alkaline_phosphatase_core_sf"/>
</dbReference>
<feature type="region of interest" description="Disordered" evidence="1">
    <location>
        <begin position="287"/>
        <end position="323"/>
    </location>
</feature>
<dbReference type="Proteomes" id="UP001321421">
    <property type="component" value="Chromosome"/>
</dbReference>
<reference evidence="3" key="1">
    <citation type="journal article" date="2019" name="Int. J. Syst. Evol. Microbiol.">
        <title>The Global Catalogue of Microorganisms (GCM) 10K type strain sequencing project: providing services to taxonomists for standard genome sequencing and annotation.</title>
        <authorList>
            <consortium name="The Broad Institute Genomics Platform"/>
            <consortium name="The Broad Institute Genome Sequencing Center for Infectious Disease"/>
            <person name="Wu L."/>
            <person name="Ma J."/>
        </authorList>
    </citation>
    <scope>NUCLEOTIDE SEQUENCE [LARGE SCALE GENOMIC DNA]</scope>
    <source>
        <strain evidence="3">NBRC 110608</strain>
    </source>
</reference>
<dbReference type="EMBL" id="AP027735">
    <property type="protein sequence ID" value="BDZ57809.1"/>
    <property type="molecule type" value="Genomic_DNA"/>
</dbReference>
<evidence type="ECO:0000313" key="3">
    <source>
        <dbReference type="Proteomes" id="UP001321421"/>
    </source>
</evidence>
<proteinExistence type="predicted"/>
<evidence type="ECO:0000313" key="2">
    <source>
        <dbReference type="EMBL" id="BDZ57809.1"/>
    </source>
</evidence>
<dbReference type="Pfam" id="PF01663">
    <property type="entry name" value="Phosphodiest"/>
    <property type="match status" value="1"/>
</dbReference>
<protein>
    <recommendedName>
        <fullName evidence="4">Type I phosphodiesterase/nucleotide pyrophosphatase</fullName>
    </recommendedName>
</protein>